<proteinExistence type="predicted"/>
<evidence type="ECO:0000313" key="3">
    <source>
        <dbReference type="Proteomes" id="UP000821866"/>
    </source>
</evidence>
<protein>
    <submittedName>
        <fullName evidence="2">Uncharacterized protein</fullName>
    </submittedName>
</protein>
<organism evidence="2 3">
    <name type="scientific">Rhipicephalus microplus</name>
    <name type="common">Cattle tick</name>
    <name type="synonym">Boophilus microplus</name>
    <dbReference type="NCBI Taxonomy" id="6941"/>
    <lineage>
        <taxon>Eukaryota</taxon>
        <taxon>Metazoa</taxon>
        <taxon>Ecdysozoa</taxon>
        <taxon>Arthropoda</taxon>
        <taxon>Chelicerata</taxon>
        <taxon>Arachnida</taxon>
        <taxon>Acari</taxon>
        <taxon>Parasitiformes</taxon>
        <taxon>Ixodida</taxon>
        <taxon>Ixodoidea</taxon>
        <taxon>Ixodidae</taxon>
        <taxon>Rhipicephalinae</taxon>
        <taxon>Rhipicephalus</taxon>
        <taxon>Boophilus</taxon>
    </lineage>
</organism>
<dbReference type="Proteomes" id="UP000821866">
    <property type="component" value="Chromosome 10"/>
</dbReference>
<evidence type="ECO:0000256" key="1">
    <source>
        <dbReference type="SAM" id="MobiDB-lite"/>
    </source>
</evidence>
<feature type="region of interest" description="Disordered" evidence="1">
    <location>
        <begin position="270"/>
        <end position="302"/>
    </location>
</feature>
<comment type="caution">
    <text evidence="2">The sequence shown here is derived from an EMBL/GenBank/DDBJ whole genome shotgun (WGS) entry which is preliminary data.</text>
</comment>
<accession>A0A9J6EPK4</accession>
<sequence>MVSIDKEAPLTNVESVTTKLNEKIDTLANTLAKFMETFKTYTDKADQRFASLEKMVADPPVADWDQFRNIQEQKGNTELSYEALLIEIKMAANEATKEVETDESIQVMDSHLASLLQKKHDLKEAWRKNMLNRHLRTKIADLGREIESHAKTLCAQQWNNTCDEADGKTRRGSKRGLLKHLMADSDKPTRGGTQLQIERLVHKHAQDRGGSQALLKTLGQKYLPLESEAVVWGNKNLSYGGLPQEKLDEPFSEAEIRYVGVLVSGVRESNRVSDMRRASASSSVSSGLLQGNARQSSAASSA</sequence>
<keyword evidence="3" id="KW-1185">Reference proteome</keyword>
<reference evidence="2" key="1">
    <citation type="journal article" date="2020" name="Cell">
        <title>Large-Scale Comparative Analyses of Tick Genomes Elucidate Their Genetic Diversity and Vector Capacities.</title>
        <authorList>
            <consortium name="Tick Genome and Microbiome Consortium (TIGMIC)"/>
            <person name="Jia N."/>
            <person name="Wang J."/>
            <person name="Shi W."/>
            <person name="Du L."/>
            <person name="Sun Y."/>
            <person name="Zhan W."/>
            <person name="Jiang J.F."/>
            <person name="Wang Q."/>
            <person name="Zhang B."/>
            <person name="Ji P."/>
            <person name="Bell-Sakyi L."/>
            <person name="Cui X.M."/>
            <person name="Yuan T.T."/>
            <person name="Jiang B.G."/>
            <person name="Yang W.F."/>
            <person name="Lam T.T."/>
            <person name="Chang Q.C."/>
            <person name="Ding S.J."/>
            <person name="Wang X.J."/>
            <person name="Zhu J.G."/>
            <person name="Ruan X.D."/>
            <person name="Zhao L."/>
            <person name="Wei J.T."/>
            <person name="Ye R.Z."/>
            <person name="Que T.C."/>
            <person name="Du C.H."/>
            <person name="Zhou Y.H."/>
            <person name="Cheng J.X."/>
            <person name="Dai P.F."/>
            <person name="Guo W.B."/>
            <person name="Han X.H."/>
            <person name="Huang E.J."/>
            <person name="Li L.F."/>
            <person name="Wei W."/>
            <person name="Gao Y.C."/>
            <person name="Liu J.Z."/>
            <person name="Shao H.Z."/>
            <person name="Wang X."/>
            <person name="Wang C.C."/>
            <person name="Yang T.C."/>
            <person name="Huo Q.B."/>
            <person name="Li W."/>
            <person name="Chen H.Y."/>
            <person name="Chen S.E."/>
            <person name="Zhou L.G."/>
            <person name="Ni X.B."/>
            <person name="Tian J.H."/>
            <person name="Sheng Y."/>
            <person name="Liu T."/>
            <person name="Pan Y.S."/>
            <person name="Xia L.Y."/>
            <person name="Li J."/>
            <person name="Zhao F."/>
            <person name="Cao W.C."/>
        </authorList>
    </citation>
    <scope>NUCLEOTIDE SEQUENCE</scope>
    <source>
        <strain evidence="2">Rmic-2018</strain>
    </source>
</reference>
<reference evidence="2" key="2">
    <citation type="submission" date="2021-09" db="EMBL/GenBank/DDBJ databases">
        <authorList>
            <person name="Jia N."/>
            <person name="Wang J."/>
            <person name="Shi W."/>
            <person name="Du L."/>
            <person name="Sun Y."/>
            <person name="Zhan W."/>
            <person name="Jiang J."/>
            <person name="Wang Q."/>
            <person name="Zhang B."/>
            <person name="Ji P."/>
            <person name="Sakyi L.B."/>
            <person name="Cui X."/>
            <person name="Yuan T."/>
            <person name="Jiang B."/>
            <person name="Yang W."/>
            <person name="Lam T.T.-Y."/>
            <person name="Chang Q."/>
            <person name="Ding S."/>
            <person name="Wang X."/>
            <person name="Zhu J."/>
            <person name="Ruan X."/>
            <person name="Zhao L."/>
            <person name="Wei J."/>
            <person name="Que T."/>
            <person name="Du C."/>
            <person name="Cheng J."/>
            <person name="Dai P."/>
            <person name="Han X."/>
            <person name="Huang E."/>
            <person name="Gao Y."/>
            <person name="Liu J."/>
            <person name="Shao H."/>
            <person name="Ye R."/>
            <person name="Li L."/>
            <person name="Wei W."/>
            <person name="Wang X."/>
            <person name="Wang C."/>
            <person name="Huo Q."/>
            <person name="Li W."/>
            <person name="Guo W."/>
            <person name="Chen H."/>
            <person name="Chen S."/>
            <person name="Zhou L."/>
            <person name="Zhou L."/>
            <person name="Ni X."/>
            <person name="Tian J."/>
            <person name="Zhou Y."/>
            <person name="Sheng Y."/>
            <person name="Liu T."/>
            <person name="Pan Y."/>
            <person name="Xia L."/>
            <person name="Li J."/>
            <person name="Zhao F."/>
            <person name="Cao W."/>
        </authorList>
    </citation>
    <scope>NUCLEOTIDE SEQUENCE</scope>
    <source>
        <strain evidence="2">Rmic-2018</strain>
        <tissue evidence="2">Larvae</tissue>
    </source>
</reference>
<feature type="compositionally biased region" description="Polar residues" evidence="1">
    <location>
        <begin position="287"/>
        <end position="302"/>
    </location>
</feature>
<evidence type="ECO:0000313" key="2">
    <source>
        <dbReference type="EMBL" id="KAH8036427.1"/>
    </source>
</evidence>
<gene>
    <name evidence="2" type="ORF">HPB51_000458</name>
</gene>
<name>A0A9J6EPK4_RHIMP</name>
<dbReference type="AlphaFoldDB" id="A0A9J6EPK4"/>
<dbReference type="EMBL" id="JABSTU010000002">
    <property type="protein sequence ID" value="KAH8036427.1"/>
    <property type="molecule type" value="Genomic_DNA"/>
</dbReference>